<reference evidence="7" key="1">
    <citation type="submission" date="2021-01" db="EMBL/GenBank/DDBJ databases">
        <title>Modified the classification status of verrucomicrobia.</title>
        <authorList>
            <person name="Feng X."/>
        </authorList>
    </citation>
    <scope>NUCLEOTIDE SEQUENCE</scope>
    <source>
        <strain evidence="7">_KCTC 22039</strain>
    </source>
</reference>
<dbReference type="InterPro" id="IPR019734">
    <property type="entry name" value="TPR_rpt"/>
</dbReference>
<keyword evidence="7" id="KW-0436">Ligase</keyword>
<dbReference type="PANTHER" id="PTHR37422:SF23">
    <property type="entry name" value="TEICHURONIC ACID BIOSYNTHESIS PROTEIN TUAE"/>
    <property type="match status" value="1"/>
</dbReference>
<dbReference type="SUPFAM" id="SSF48452">
    <property type="entry name" value="TPR-like"/>
    <property type="match status" value="1"/>
</dbReference>
<feature type="transmembrane region" description="Helical" evidence="5">
    <location>
        <begin position="111"/>
        <end position="132"/>
    </location>
</feature>
<feature type="transmembrane region" description="Helical" evidence="5">
    <location>
        <begin position="379"/>
        <end position="399"/>
    </location>
</feature>
<evidence type="ECO:0000259" key="6">
    <source>
        <dbReference type="Pfam" id="PF04932"/>
    </source>
</evidence>
<dbReference type="SMART" id="SM00028">
    <property type="entry name" value="TPR"/>
    <property type="match status" value="3"/>
</dbReference>
<dbReference type="EMBL" id="JAENIM010000047">
    <property type="protein sequence ID" value="MBK1792768.1"/>
    <property type="molecule type" value="Genomic_DNA"/>
</dbReference>
<dbReference type="PANTHER" id="PTHR37422">
    <property type="entry name" value="TEICHURONIC ACID BIOSYNTHESIS PROTEIN TUAE"/>
    <property type="match status" value="1"/>
</dbReference>
<feature type="transmembrane region" description="Helical" evidence="5">
    <location>
        <begin position="435"/>
        <end position="457"/>
    </location>
</feature>
<keyword evidence="2 5" id="KW-0812">Transmembrane</keyword>
<dbReference type="Gene3D" id="1.25.40.10">
    <property type="entry name" value="Tetratricopeptide repeat domain"/>
    <property type="match status" value="2"/>
</dbReference>
<name>A0A8J7SQ50_9BACT</name>
<keyword evidence="3 5" id="KW-1133">Transmembrane helix</keyword>
<feature type="transmembrane region" description="Helical" evidence="5">
    <location>
        <begin position="239"/>
        <end position="262"/>
    </location>
</feature>
<feature type="transmembrane region" description="Helical" evidence="5">
    <location>
        <begin position="338"/>
        <end position="358"/>
    </location>
</feature>
<organism evidence="7 8">
    <name type="scientific">Persicirhabdus sediminis</name>
    <dbReference type="NCBI Taxonomy" id="454144"/>
    <lineage>
        <taxon>Bacteria</taxon>
        <taxon>Pseudomonadati</taxon>
        <taxon>Verrucomicrobiota</taxon>
        <taxon>Verrucomicrobiia</taxon>
        <taxon>Verrucomicrobiales</taxon>
        <taxon>Verrucomicrobiaceae</taxon>
        <taxon>Persicirhabdus</taxon>
    </lineage>
</organism>
<proteinExistence type="predicted"/>
<dbReference type="Pfam" id="PF04932">
    <property type="entry name" value="Wzy_C"/>
    <property type="match status" value="1"/>
</dbReference>
<gene>
    <name evidence="7" type="ORF">JIN82_16510</name>
</gene>
<dbReference type="Proteomes" id="UP000624703">
    <property type="component" value="Unassembled WGS sequence"/>
</dbReference>
<evidence type="ECO:0000313" key="7">
    <source>
        <dbReference type="EMBL" id="MBK1792768.1"/>
    </source>
</evidence>
<evidence type="ECO:0000256" key="3">
    <source>
        <dbReference type="ARBA" id="ARBA00022989"/>
    </source>
</evidence>
<feature type="transmembrane region" description="Helical" evidence="5">
    <location>
        <begin position="185"/>
        <end position="203"/>
    </location>
</feature>
<keyword evidence="4 5" id="KW-0472">Membrane</keyword>
<feature type="transmembrane region" description="Helical" evidence="5">
    <location>
        <begin position="81"/>
        <end position="99"/>
    </location>
</feature>
<feature type="transmembrane region" description="Helical" evidence="5">
    <location>
        <begin position="152"/>
        <end position="173"/>
    </location>
</feature>
<evidence type="ECO:0000256" key="1">
    <source>
        <dbReference type="ARBA" id="ARBA00004141"/>
    </source>
</evidence>
<evidence type="ECO:0000256" key="5">
    <source>
        <dbReference type="SAM" id="Phobius"/>
    </source>
</evidence>
<feature type="transmembrane region" description="Helical" evidence="5">
    <location>
        <begin position="405"/>
        <end position="423"/>
    </location>
</feature>
<dbReference type="GO" id="GO:0016874">
    <property type="term" value="F:ligase activity"/>
    <property type="evidence" value="ECO:0007669"/>
    <property type="project" value="UniProtKB-KW"/>
</dbReference>
<keyword evidence="8" id="KW-1185">Reference proteome</keyword>
<feature type="domain" description="O-antigen ligase-related" evidence="6">
    <location>
        <begin position="195"/>
        <end position="346"/>
    </location>
</feature>
<protein>
    <submittedName>
        <fullName evidence="7">O-antigen ligase family protein</fullName>
    </submittedName>
</protein>
<evidence type="ECO:0000313" key="8">
    <source>
        <dbReference type="Proteomes" id="UP000624703"/>
    </source>
</evidence>
<evidence type="ECO:0000256" key="2">
    <source>
        <dbReference type="ARBA" id="ARBA00022692"/>
    </source>
</evidence>
<dbReference type="AlphaFoldDB" id="A0A8J7SQ50"/>
<feature type="transmembrane region" description="Helical" evidence="5">
    <location>
        <begin position="58"/>
        <end position="75"/>
    </location>
</feature>
<dbReference type="GO" id="GO:0016020">
    <property type="term" value="C:membrane"/>
    <property type="evidence" value="ECO:0007669"/>
    <property type="project" value="UniProtKB-SubCell"/>
</dbReference>
<feature type="transmembrane region" description="Helical" evidence="5">
    <location>
        <begin position="209"/>
        <end position="227"/>
    </location>
</feature>
<dbReference type="InterPro" id="IPR007016">
    <property type="entry name" value="O-antigen_ligase-rel_domated"/>
</dbReference>
<feature type="transmembrane region" description="Helical" evidence="5">
    <location>
        <begin position="30"/>
        <end position="46"/>
    </location>
</feature>
<dbReference type="InterPro" id="IPR051533">
    <property type="entry name" value="WaaL-like"/>
</dbReference>
<accession>A0A8J7SQ50</accession>
<evidence type="ECO:0000256" key="4">
    <source>
        <dbReference type="ARBA" id="ARBA00023136"/>
    </source>
</evidence>
<dbReference type="InterPro" id="IPR011990">
    <property type="entry name" value="TPR-like_helical_dom_sf"/>
</dbReference>
<dbReference type="RefSeq" id="WP_200312777.1">
    <property type="nucleotide sequence ID" value="NZ_JAENIM010000047.1"/>
</dbReference>
<comment type="caution">
    <text evidence="7">The sequence shown here is derived from an EMBL/GenBank/DDBJ whole genome shotgun (WGS) entry which is preliminary data.</text>
</comment>
<comment type="subcellular location">
    <subcellularLocation>
        <location evidence="1">Membrane</location>
        <topology evidence="1">Multi-pass membrane protein</topology>
    </subcellularLocation>
</comment>
<sequence length="753" mass="83958">MNIIIYILSALSILTAILLAVTRSLHLGSVSLGLIGVAAILSGLYCGTSKRYIGSSKLQYLVVIALSYFLCRALLSPVLDLARGDLVLILLSGCLYFVATTAGAKANFRRLVVTCVILASLIHLAASYAQLLDLPRLHILDYLVEGFNENGVSGWFGYYGTFANLSGIVAYLCLSLSVWSRLGRYYRLSLATIGVLAVLAVVFSCSRAGILGLLAGGCCFLFLLLLSSHSLTCNQRKSIHWISLVPVVLGAVSVIVGGLFTIRQRSTDSTFAQALFDSEVRLSYWKMAIEQAYQSPIFGAGSRSYSYESLRLWSEELQTRAATPEFVHNEYLQLLADYGVVGFLFVVGVVACHFFWGCKRVYNLSDQIARDGNHVSSDAMAYAIAGCSGIAVMAVHILLDFPTHTAANLVLLVCCLVWCLPITKKGASCIAVPKSIGRGFFSAMLILLGLLSLWIAVPEVRVASYLLKCKGFSSISGWDAASVSDPQLATDSYEDAYSRSPNYEHAYKLATIHHMEAVGIVDPVERENAFEKALIYYSKAEQRHPYFFMSALNQALINIDLQSYESAEKAFIRAEKYGAYRESHTGLYKRWAELCYRQGRSIEQENREAARVYYLRAVELNDQSASLSASNRYRDWYIQQAKYLYSVGATYDSLKEWHEAEFYFEQAKALIQGWGILKETRLHYKIGQFYYKRAEELWMGRQIDRAVHCYTLALSEIANYNRMTGRSESDAVKLEESTIEVLKYFEMAGLLTD</sequence>